<keyword evidence="1" id="KW-0812">Transmembrane</keyword>
<evidence type="ECO:0000313" key="2">
    <source>
        <dbReference type="EMBL" id="AGA69895.1"/>
    </source>
</evidence>
<dbReference type="AlphaFoldDB" id="L0FA32"/>
<proteinExistence type="predicted"/>
<dbReference type="Proteomes" id="UP000010797">
    <property type="component" value="Chromosome"/>
</dbReference>
<dbReference type="InterPro" id="IPR045584">
    <property type="entry name" value="Pilin-like"/>
</dbReference>
<dbReference type="RefSeq" id="WP_015262866.1">
    <property type="nucleotide sequence ID" value="NC_019903.1"/>
</dbReference>
<name>L0FA32_DESDL</name>
<dbReference type="KEGG" id="ddl:Desdi_2471"/>
<gene>
    <name evidence="2" type="ordered locus">Desdi_2471</name>
</gene>
<keyword evidence="1" id="KW-0472">Membrane</keyword>
<dbReference type="PROSITE" id="PS00409">
    <property type="entry name" value="PROKAR_NTER_METHYL"/>
    <property type="match status" value="1"/>
</dbReference>
<protein>
    <submittedName>
        <fullName evidence="2">Prepilin-type N-terminal cleavage/methylation domain-containing protein</fullName>
    </submittedName>
</protein>
<dbReference type="SUPFAM" id="SSF54523">
    <property type="entry name" value="Pili subunits"/>
    <property type="match status" value="1"/>
</dbReference>
<accession>L0FA32</accession>
<reference evidence="3" key="1">
    <citation type="submission" date="2012-02" db="EMBL/GenBank/DDBJ databases">
        <title>Complete sequence of Desulfitobacterium dichloroeliminans LMG P-21439.</title>
        <authorList>
            <person name="Lucas S."/>
            <person name="Han J."/>
            <person name="Lapidus A."/>
            <person name="Cheng J.-F."/>
            <person name="Goodwin L."/>
            <person name="Pitluck S."/>
            <person name="Peters L."/>
            <person name="Ovchinnikova G."/>
            <person name="Teshima H."/>
            <person name="Detter J.C."/>
            <person name="Han C."/>
            <person name="Tapia R."/>
            <person name="Land M."/>
            <person name="Hauser L."/>
            <person name="Kyrpides N."/>
            <person name="Ivanova N."/>
            <person name="Pagani I."/>
            <person name="Kruse T."/>
            <person name="de Vos W.M."/>
            <person name="Boon N."/>
            <person name="Smidt H."/>
            <person name="Woyke T."/>
        </authorList>
    </citation>
    <scope>NUCLEOTIDE SEQUENCE [LARGE SCALE GENOMIC DNA]</scope>
    <source>
        <strain evidence="3">LMG P-21439 / DCA1</strain>
    </source>
</reference>
<dbReference type="InterPro" id="IPR012902">
    <property type="entry name" value="N_methyl_site"/>
</dbReference>
<dbReference type="EMBL" id="CP003344">
    <property type="protein sequence ID" value="AGA69895.1"/>
    <property type="molecule type" value="Genomic_DNA"/>
</dbReference>
<dbReference type="HOGENOM" id="CLU_117109_0_0_9"/>
<dbReference type="OrthoDB" id="1798450at2"/>
<dbReference type="NCBIfam" id="TIGR02532">
    <property type="entry name" value="IV_pilin_GFxxxE"/>
    <property type="match status" value="1"/>
</dbReference>
<dbReference type="STRING" id="871963.Desdi_2471"/>
<keyword evidence="3" id="KW-1185">Reference proteome</keyword>
<dbReference type="Pfam" id="PF07963">
    <property type="entry name" value="N_methyl"/>
    <property type="match status" value="1"/>
</dbReference>
<evidence type="ECO:0000256" key="1">
    <source>
        <dbReference type="SAM" id="Phobius"/>
    </source>
</evidence>
<sequence length="183" mass="21045">MINKKDKGFTLLELMMAIVIFSILMMIVSQLIRGEIRMFNTVSNQDNIENKARAAMVSLLDEVRLNPYILYYAGNDGSGDNRGVYAQEPSEEEPRCLINLQPQQEVLAGNLNELPIGTKIYYDDLAKKLWYRDSPSSAVHLIADEVEFIEFQGVTEHLLQIHLKVKSTFGEQEQELLTWIRMY</sequence>
<organism evidence="2 3">
    <name type="scientific">Desulfitobacterium dichloroeliminans (strain LMG P-21439 / DCA1)</name>
    <dbReference type="NCBI Taxonomy" id="871963"/>
    <lineage>
        <taxon>Bacteria</taxon>
        <taxon>Bacillati</taxon>
        <taxon>Bacillota</taxon>
        <taxon>Clostridia</taxon>
        <taxon>Eubacteriales</taxon>
        <taxon>Desulfitobacteriaceae</taxon>
        <taxon>Desulfitobacterium</taxon>
    </lineage>
</organism>
<keyword evidence="1" id="KW-1133">Transmembrane helix</keyword>
<feature type="transmembrane region" description="Helical" evidence="1">
    <location>
        <begin position="12"/>
        <end position="32"/>
    </location>
</feature>
<evidence type="ECO:0000313" key="3">
    <source>
        <dbReference type="Proteomes" id="UP000010797"/>
    </source>
</evidence>